<dbReference type="Pfam" id="PF00144">
    <property type="entry name" value="Beta-lactamase"/>
    <property type="match status" value="1"/>
</dbReference>
<organism evidence="2 3">
    <name type="scientific">Kribbella speibonae</name>
    <dbReference type="NCBI Taxonomy" id="1572660"/>
    <lineage>
        <taxon>Bacteria</taxon>
        <taxon>Bacillati</taxon>
        <taxon>Actinomycetota</taxon>
        <taxon>Actinomycetes</taxon>
        <taxon>Propionibacteriales</taxon>
        <taxon>Kribbellaceae</taxon>
        <taxon>Kribbella</taxon>
    </lineage>
</organism>
<feature type="domain" description="Beta-lactamase-related" evidence="1">
    <location>
        <begin position="59"/>
        <end position="366"/>
    </location>
</feature>
<dbReference type="SUPFAM" id="SSF56601">
    <property type="entry name" value="beta-lactamase/transpeptidase-like"/>
    <property type="match status" value="1"/>
</dbReference>
<sequence length="388" mass="42276">MISRRTTLKAATAGLVALTSGGTGLLRSSSATHAAAQVLPRRGPDAAGLQKILDDIATAAASAVLAEVRDSSQVWRGSSGVAELGSAKPVAVNGRFRAGSITKSFVATIVLQLVGEGRLRLDDTVEYWLPGVVAEGRRITVHHLLQHTSGIENYTNTRPFRTLYGTADQVLELRNRTWTPQELLNFTAGLGLLFEPGTSWMYSNTNYILLGLVIQRVTGNHYAEEAERRILRRLRLHGTQFPGRRSVIAGPHAHGYLPRETGGLIEPVDITRFNPSVTGASGELVSTAADLNLFYRALLTGSLLGVEQQRQLLQIQTTGRSYDYGLGLETRLVNGIRLWGHDGDIFGYQTASWTTEDGRRQLTVAYNPWGGDLKPFTEQLLAVAFRAS</sequence>
<evidence type="ECO:0000259" key="1">
    <source>
        <dbReference type="Pfam" id="PF00144"/>
    </source>
</evidence>
<dbReference type="InterPro" id="IPR001466">
    <property type="entry name" value="Beta-lactam-related"/>
</dbReference>
<dbReference type="PANTHER" id="PTHR46825">
    <property type="entry name" value="D-ALANYL-D-ALANINE-CARBOXYPEPTIDASE/ENDOPEPTIDASE AMPH"/>
    <property type="match status" value="1"/>
</dbReference>
<dbReference type="Gene3D" id="3.40.710.10">
    <property type="entry name" value="DD-peptidase/beta-lactamase superfamily"/>
    <property type="match status" value="1"/>
</dbReference>
<gene>
    <name evidence="2" type="ORF">E0H92_43840</name>
</gene>
<dbReference type="GO" id="GO:0016787">
    <property type="term" value="F:hydrolase activity"/>
    <property type="evidence" value="ECO:0007669"/>
    <property type="project" value="UniProtKB-KW"/>
</dbReference>
<dbReference type="InterPro" id="IPR050491">
    <property type="entry name" value="AmpC-like"/>
</dbReference>
<dbReference type="InterPro" id="IPR006311">
    <property type="entry name" value="TAT_signal"/>
</dbReference>
<dbReference type="PROSITE" id="PS51318">
    <property type="entry name" value="TAT"/>
    <property type="match status" value="1"/>
</dbReference>
<reference evidence="2 3" key="1">
    <citation type="submission" date="2019-02" db="EMBL/GenBank/DDBJ databases">
        <title>Kribbella capetownensis sp. nov. and Kribbella speibonae sp. nov., isolated from soil.</title>
        <authorList>
            <person name="Curtis S.M."/>
            <person name="Norton I."/>
            <person name="Everest G.J."/>
            <person name="Meyers P.R."/>
        </authorList>
    </citation>
    <scope>NUCLEOTIDE SEQUENCE [LARGE SCALE GENOMIC DNA]</scope>
    <source>
        <strain evidence="2 3">YM55</strain>
    </source>
</reference>
<dbReference type="AlphaFoldDB" id="A0A4R0ID70"/>
<name>A0A4R0ID70_9ACTN</name>
<protein>
    <submittedName>
        <fullName evidence="2">Class A beta-lactamase-related serine hydrolase</fullName>
    </submittedName>
</protein>
<keyword evidence="2" id="KW-0378">Hydrolase</keyword>
<dbReference type="PANTHER" id="PTHR46825:SF7">
    <property type="entry name" value="D-ALANYL-D-ALANINE CARBOXYPEPTIDASE"/>
    <property type="match status" value="1"/>
</dbReference>
<accession>A0A4R0ID70</accession>
<proteinExistence type="predicted"/>
<dbReference type="EMBL" id="SJKC01000010">
    <property type="protein sequence ID" value="TCC29106.1"/>
    <property type="molecule type" value="Genomic_DNA"/>
</dbReference>
<dbReference type="RefSeq" id="WP_131500483.1">
    <property type="nucleotide sequence ID" value="NZ_SJKC01000010.1"/>
</dbReference>
<evidence type="ECO:0000313" key="2">
    <source>
        <dbReference type="EMBL" id="TCC29106.1"/>
    </source>
</evidence>
<evidence type="ECO:0000313" key="3">
    <source>
        <dbReference type="Proteomes" id="UP000294225"/>
    </source>
</evidence>
<comment type="caution">
    <text evidence="2">The sequence shown here is derived from an EMBL/GenBank/DDBJ whole genome shotgun (WGS) entry which is preliminary data.</text>
</comment>
<dbReference type="Proteomes" id="UP000294225">
    <property type="component" value="Unassembled WGS sequence"/>
</dbReference>
<dbReference type="InterPro" id="IPR012338">
    <property type="entry name" value="Beta-lactam/transpept-like"/>
</dbReference>